<dbReference type="Gene3D" id="3.40.50.150">
    <property type="entry name" value="Vaccinia Virus protein VP39"/>
    <property type="match status" value="1"/>
</dbReference>
<dbReference type="PANTHER" id="PTHR40036">
    <property type="entry name" value="MACROCIN O-METHYLTRANSFERASE"/>
    <property type="match status" value="1"/>
</dbReference>
<evidence type="ECO:0000256" key="1">
    <source>
        <dbReference type="SAM" id="MobiDB-lite"/>
    </source>
</evidence>
<organism evidence="2 3">
    <name type="scientific">Saccharopolyspora halophila</name>
    <dbReference type="NCBI Taxonomy" id="405551"/>
    <lineage>
        <taxon>Bacteria</taxon>
        <taxon>Bacillati</taxon>
        <taxon>Actinomycetota</taxon>
        <taxon>Actinomycetes</taxon>
        <taxon>Pseudonocardiales</taxon>
        <taxon>Pseudonocardiaceae</taxon>
        <taxon>Saccharopolyspora</taxon>
    </lineage>
</organism>
<sequence length="253" mass="28276">MRSTTESAKETQPAGIGTESPDYLEDPIRGQRIYDDAFRRVFEFLYSNHITGDILEFGTYKGFSAALLARLLIDFENRPRFQVVPSRKLWCFDSFEAFPASPSAIDQRSYEVTCTGTWAPGAGAPPPGTATAVREMLTEMLGSDGVDVITGFYEQTLPSSLPSEPVALIHLDCDLYASSRYALEAVLNTCEVAEGCVLLCDDYNCNRADDGFGQRRAVREVIDDSPEFARDDFFSYGWNARAFILHQREAEQR</sequence>
<evidence type="ECO:0000313" key="3">
    <source>
        <dbReference type="Proteomes" id="UP001501218"/>
    </source>
</evidence>
<dbReference type="PANTHER" id="PTHR40036:SF1">
    <property type="entry name" value="MACROCIN O-METHYLTRANSFERASE"/>
    <property type="match status" value="1"/>
</dbReference>
<name>A0ABP5TVK0_9PSEU</name>
<dbReference type="RefSeq" id="WP_344137536.1">
    <property type="nucleotide sequence ID" value="NZ_BAAARA010000024.1"/>
</dbReference>
<evidence type="ECO:0000313" key="2">
    <source>
        <dbReference type="EMBL" id="GAA2362891.1"/>
    </source>
</evidence>
<reference evidence="3" key="1">
    <citation type="journal article" date="2019" name="Int. J. Syst. Evol. Microbiol.">
        <title>The Global Catalogue of Microorganisms (GCM) 10K type strain sequencing project: providing services to taxonomists for standard genome sequencing and annotation.</title>
        <authorList>
            <consortium name="The Broad Institute Genomics Platform"/>
            <consortium name="The Broad Institute Genome Sequencing Center for Infectious Disease"/>
            <person name="Wu L."/>
            <person name="Ma J."/>
        </authorList>
    </citation>
    <scope>NUCLEOTIDE SEQUENCE [LARGE SCALE GENOMIC DNA]</scope>
    <source>
        <strain evidence="3">JCM 16221</strain>
    </source>
</reference>
<dbReference type="InterPro" id="IPR029063">
    <property type="entry name" value="SAM-dependent_MTases_sf"/>
</dbReference>
<keyword evidence="3" id="KW-1185">Reference proteome</keyword>
<gene>
    <name evidence="2" type="ORF">GCM10009854_48200</name>
</gene>
<proteinExistence type="predicted"/>
<dbReference type="InterPro" id="IPR008884">
    <property type="entry name" value="TylF_MeTrfase"/>
</dbReference>
<dbReference type="Pfam" id="PF05711">
    <property type="entry name" value="TylF"/>
    <property type="match status" value="1"/>
</dbReference>
<comment type="caution">
    <text evidence="2">The sequence shown here is derived from an EMBL/GenBank/DDBJ whole genome shotgun (WGS) entry which is preliminary data.</text>
</comment>
<dbReference type="SUPFAM" id="SSF53335">
    <property type="entry name" value="S-adenosyl-L-methionine-dependent methyltransferases"/>
    <property type="match status" value="1"/>
</dbReference>
<dbReference type="EMBL" id="BAAARA010000024">
    <property type="protein sequence ID" value="GAA2362891.1"/>
    <property type="molecule type" value="Genomic_DNA"/>
</dbReference>
<dbReference type="Proteomes" id="UP001501218">
    <property type="component" value="Unassembled WGS sequence"/>
</dbReference>
<feature type="region of interest" description="Disordered" evidence="1">
    <location>
        <begin position="1"/>
        <end position="24"/>
    </location>
</feature>
<accession>A0ABP5TVK0</accession>
<evidence type="ECO:0008006" key="4">
    <source>
        <dbReference type="Google" id="ProtNLM"/>
    </source>
</evidence>
<protein>
    <recommendedName>
        <fullName evidence="4">Methyltransferase</fullName>
    </recommendedName>
</protein>